<dbReference type="EMBL" id="JAGKQM010000002">
    <property type="protein sequence ID" value="KAH0939159.1"/>
    <property type="molecule type" value="Genomic_DNA"/>
</dbReference>
<comment type="caution">
    <text evidence="2">The sequence shown here is derived from an EMBL/GenBank/DDBJ whole genome shotgun (WGS) entry which is preliminary data.</text>
</comment>
<protein>
    <submittedName>
        <fullName evidence="2">Uncharacterized protein</fullName>
    </submittedName>
</protein>
<keyword evidence="1" id="KW-1133">Transmembrane helix</keyword>
<name>A0ABQ8EC09_BRANA</name>
<keyword evidence="3" id="KW-1185">Reference proteome</keyword>
<gene>
    <name evidence="2" type="ORF">HID58_006620</name>
</gene>
<feature type="transmembrane region" description="Helical" evidence="1">
    <location>
        <begin position="99"/>
        <end position="123"/>
    </location>
</feature>
<organism evidence="2 3">
    <name type="scientific">Brassica napus</name>
    <name type="common">Rape</name>
    <dbReference type="NCBI Taxonomy" id="3708"/>
    <lineage>
        <taxon>Eukaryota</taxon>
        <taxon>Viridiplantae</taxon>
        <taxon>Streptophyta</taxon>
        <taxon>Embryophyta</taxon>
        <taxon>Tracheophyta</taxon>
        <taxon>Spermatophyta</taxon>
        <taxon>Magnoliopsida</taxon>
        <taxon>eudicotyledons</taxon>
        <taxon>Gunneridae</taxon>
        <taxon>Pentapetalae</taxon>
        <taxon>rosids</taxon>
        <taxon>malvids</taxon>
        <taxon>Brassicales</taxon>
        <taxon>Brassicaceae</taxon>
        <taxon>Brassiceae</taxon>
        <taxon>Brassica</taxon>
    </lineage>
</organism>
<dbReference type="Proteomes" id="UP000824890">
    <property type="component" value="Unassembled WGS sequence"/>
</dbReference>
<evidence type="ECO:0000313" key="3">
    <source>
        <dbReference type="Proteomes" id="UP000824890"/>
    </source>
</evidence>
<keyword evidence="1" id="KW-0812">Transmembrane</keyword>
<evidence type="ECO:0000313" key="2">
    <source>
        <dbReference type="EMBL" id="KAH0939159.1"/>
    </source>
</evidence>
<accession>A0ABQ8EC09</accession>
<proteinExistence type="predicted"/>
<evidence type="ECO:0000256" key="1">
    <source>
        <dbReference type="SAM" id="Phobius"/>
    </source>
</evidence>
<feature type="transmembrane region" description="Helical" evidence="1">
    <location>
        <begin position="53"/>
        <end position="73"/>
    </location>
</feature>
<keyword evidence="1" id="KW-0472">Membrane</keyword>
<reference evidence="2 3" key="1">
    <citation type="submission" date="2021-05" db="EMBL/GenBank/DDBJ databases">
        <title>Genome Assembly of Synthetic Allotetraploid Brassica napus Reveals Homoeologous Exchanges between Subgenomes.</title>
        <authorList>
            <person name="Davis J.T."/>
        </authorList>
    </citation>
    <scope>NUCLEOTIDE SEQUENCE [LARGE SCALE GENOMIC DNA]</scope>
    <source>
        <strain evidence="3">cv. Da-Ae</strain>
        <tissue evidence="2">Seedling</tissue>
    </source>
</reference>
<sequence>FQIIISFKKMPILTPAIRLVVFRQSLRPHSAVAFLVEFLCFVLELLDKEKDLAKIFGIVSACDTLIFTMLDIIQNLIEGGVKIRRCGQVFWLYKNDGSLYWHTLNAYLLMLSIVHVIGSAISYRSRRRYLVLLPLFVAGLELLPQEAYQILGNDQIPRDCIGPLQNPLDGIELEEGDRVPDQEVADHVAPDGVS</sequence>
<feature type="non-terminal residue" evidence="2">
    <location>
        <position position="1"/>
    </location>
</feature>